<dbReference type="EMBL" id="CAMGYJ010000003">
    <property type="protein sequence ID" value="CAI0396691.1"/>
    <property type="molecule type" value="Genomic_DNA"/>
</dbReference>
<comment type="similarity">
    <text evidence="2">Belongs to the plant self-incompatibility (S1) protein family.</text>
</comment>
<name>A0AAV0IGF6_9ROSI</name>
<keyword evidence="8" id="KW-1185">Reference proteome</keyword>
<evidence type="ECO:0000313" key="8">
    <source>
        <dbReference type="Proteomes" id="UP001154282"/>
    </source>
</evidence>
<keyword evidence="6" id="KW-0812">Transmembrane</keyword>
<keyword evidence="4" id="KW-0964">Secreted</keyword>
<keyword evidence="6" id="KW-1133">Transmembrane helix</keyword>
<dbReference type="PROSITE" id="PS51257">
    <property type="entry name" value="PROKAR_LIPOPROTEIN"/>
    <property type="match status" value="1"/>
</dbReference>
<evidence type="ECO:0008006" key="9">
    <source>
        <dbReference type="Google" id="ProtNLM"/>
    </source>
</evidence>
<dbReference type="GO" id="GO:0060320">
    <property type="term" value="P:rejection of self pollen"/>
    <property type="evidence" value="ECO:0007669"/>
    <property type="project" value="UniProtKB-KW"/>
</dbReference>
<proteinExistence type="inferred from homology"/>
<dbReference type="InterPro" id="IPR010264">
    <property type="entry name" value="Self-incomp_S1"/>
</dbReference>
<dbReference type="GO" id="GO:0005576">
    <property type="term" value="C:extracellular region"/>
    <property type="evidence" value="ECO:0007669"/>
    <property type="project" value="UniProtKB-SubCell"/>
</dbReference>
<evidence type="ECO:0000256" key="5">
    <source>
        <dbReference type="ARBA" id="ARBA00022729"/>
    </source>
</evidence>
<dbReference type="Pfam" id="PF05938">
    <property type="entry name" value="Self-incomp_S1"/>
    <property type="match status" value="1"/>
</dbReference>
<sequence>MMWRLHLIPSNLQPAVVVVVVALIILACPSIQNPVSVKNEMSAKKLIVHCRSKDDDIGSHIVDVGSDLHWDFYAGMMAFI</sequence>
<reference evidence="7" key="1">
    <citation type="submission" date="2022-08" db="EMBL/GenBank/DDBJ databases">
        <authorList>
            <person name="Gutierrez-Valencia J."/>
        </authorList>
    </citation>
    <scope>NUCLEOTIDE SEQUENCE</scope>
</reference>
<gene>
    <name evidence="7" type="ORF">LITE_LOCUS9245</name>
</gene>
<keyword evidence="6" id="KW-0472">Membrane</keyword>
<organism evidence="7 8">
    <name type="scientific">Linum tenue</name>
    <dbReference type="NCBI Taxonomy" id="586396"/>
    <lineage>
        <taxon>Eukaryota</taxon>
        <taxon>Viridiplantae</taxon>
        <taxon>Streptophyta</taxon>
        <taxon>Embryophyta</taxon>
        <taxon>Tracheophyta</taxon>
        <taxon>Spermatophyta</taxon>
        <taxon>Magnoliopsida</taxon>
        <taxon>eudicotyledons</taxon>
        <taxon>Gunneridae</taxon>
        <taxon>Pentapetalae</taxon>
        <taxon>rosids</taxon>
        <taxon>fabids</taxon>
        <taxon>Malpighiales</taxon>
        <taxon>Linaceae</taxon>
        <taxon>Linum</taxon>
    </lineage>
</organism>
<protein>
    <recommendedName>
        <fullName evidence="9">S-protein homolog</fullName>
    </recommendedName>
</protein>
<evidence type="ECO:0000256" key="1">
    <source>
        <dbReference type="ARBA" id="ARBA00004613"/>
    </source>
</evidence>
<feature type="transmembrane region" description="Helical" evidence="6">
    <location>
        <begin position="12"/>
        <end position="31"/>
    </location>
</feature>
<evidence type="ECO:0000256" key="6">
    <source>
        <dbReference type="SAM" id="Phobius"/>
    </source>
</evidence>
<evidence type="ECO:0000256" key="3">
    <source>
        <dbReference type="ARBA" id="ARBA00022471"/>
    </source>
</evidence>
<evidence type="ECO:0000256" key="2">
    <source>
        <dbReference type="ARBA" id="ARBA00005581"/>
    </source>
</evidence>
<keyword evidence="5" id="KW-0732">Signal</keyword>
<accession>A0AAV0IGF6</accession>
<dbReference type="AlphaFoldDB" id="A0AAV0IGF6"/>
<keyword evidence="3" id="KW-0713">Self-incompatibility</keyword>
<dbReference type="Proteomes" id="UP001154282">
    <property type="component" value="Unassembled WGS sequence"/>
</dbReference>
<evidence type="ECO:0000256" key="4">
    <source>
        <dbReference type="ARBA" id="ARBA00022525"/>
    </source>
</evidence>
<evidence type="ECO:0000313" key="7">
    <source>
        <dbReference type="EMBL" id="CAI0396691.1"/>
    </source>
</evidence>
<comment type="subcellular location">
    <subcellularLocation>
        <location evidence="1">Secreted</location>
    </subcellularLocation>
</comment>
<comment type="caution">
    <text evidence="7">The sequence shown here is derived from an EMBL/GenBank/DDBJ whole genome shotgun (WGS) entry which is preliminary data.</text>
</comment>